<keyword evidence="7" id="KW-0175">Coiled coil</keyword>
<evidence type="ECO:0000313" key="14">
    <source>
        <dbReference type="Proteomes" id="UP001159363"/>
    </source>
</evidence>
<dbReference type="InterPro" id="IPR008518">
    <property type="entry name" value="Mff/Tango-11"/>
</dbReference>
<evidence type="ECO:0000256" key="5">
    <source>
        <dbReference type="ARBA" id="ARBA00022787"/>
    </source>
</evidence>
<dbReference type="PANTHER" id="PTHR16501:SF6">
    <property type="entry name" value="TRANSPORT AND GOLGI ORGANIZATION PROTEIN 11"/>
    <property type="match status" value="1"/>
</dbReference>
<evidence type="ECO:0000256" key="1">
    <source>
        <dbReference type="ARBA" id="ARBA00004200"/>
    </source>
</evidence>
<reference evidence="13 14" key="1">
    <citation type="submission" date="2023-02" db="EMBL/GenBank/DDBJ databases">
        <title>LHISI_Scaffold_Assembly.</title>
        <authorList>
            <person name="Stuart O.P."/>
            <person name="Cleave R."/>
            <person name="Magrath M.J.L."/>
            <person name="Mikheyev A.S."/>
        </authorList>
    </citation>
    <scope>NUCLEOTIDE SEQUENCE [LARGE SCALE GENOMIC DNA]</scope>
    <source>
        <strain evidence="13">Daus_M_001</strain>
        <tissue evidence="13">Leg muscle</tissue>
    </source>
</reference>
<evidence type="ECO:0000256" key="7">
    <source>
        <dbReference type="ARBA" id="ARBA00023054"/>
    </source>
</evidence>
<evidence type="ECO:0000256" key="6">
    <source>
        <dbReference type="ARBA" id="ARBA00022989"/>
    </source>
</evidence>
<evidence type="ECO:0000313" key="13">
    <source>
        <dbReference type="EMBL" id="KAJ8871154.1"/>
    </source>
</evidence>
<keyword evidence="14" id="KW-1185">Reference proteome</keyword>
<keyword evidence="8" id="KW-0496">Mitochondrion</keyword>
<feature type="domain" description="Mff-like" evidence="12">
    <location>
        <begin position="14"/>
        <end position="118"/>
    </location>
</feature>
<evidence type="ECO:0000256" key="9">
    <source>
        <dbReference type="ARBA" id="ARBA00023136"/>
    </source>
</evidence>
<proteinExistence type="inferred from homology"/>
<dbReference type="EMBL" id="JARBHB010000012">
    <property type="protein sequence ID" value="KAJ8871154.1"/>
    <property type="molecule type" value="Genomic_DNA"/>
</dbReference>
<dbReference type="InterPro" id="IPR039433">
    <property type="entry name" value="Mff-like_dom"/>
</dbReference>
<protein>
    <recommendedName>
        <fullName evidence="12">Mff-like domain-containing protein</fullName>
    </recommendedName>
</protein>
<keyword evidence="5" id="KW-1000">Mitochondrion outer membrane</keyword>
<feature type="domain" description="Mff-like" evidence="12">
    <location>
        <begin position="152"/>
        <end position="218"/>
    </location>
</feature>
<feature type="transmembrane region" description="Helical" evidence="11">
    <location>
        <begin position="199"/>
        <end position="217"/>
    </location>
</feature>
<evidence type="ECO:0000256" key="4">
    <source>
        <dbReference type="ARBA" id="ARBA00022692"/>
    </source>
</evidence>
<dbReference type="Proteomes" id="UP001159363">
    <property type="component" value="Chromosome 11"/>
</dbReference>
<evidence type="ECO:0000256" key="11">
    <source>
        <dbReference type="SAM" id="Phobius"/>
    </source>
</evidence>
<accession>A0ABQ9GGN2</accession>
<comment type="subcellular location">
    <subcellularLocation>
        <location evidence="1">Mitochondrion outer membrane</location>
        <topology evidence="1">Single-pass type IV membrane protein</topology>
    </subcellularLocation>
    <subcellularLocation>
        <location evidence="2">Peroxisome</location>
    </subcellularLocation>
</comment>
<evidence type="ECO:0000259" key="12">
    <source>
        <dbReference type="Pfam" id="PF05644"/>
    </source>
</evidence>
<keyword evidence="9 11" id="KW-0472">Membrane</keyword>
<name>A0ABQ9GGN2_9NEOP</name>
<dbReference type="Pfam" id="PF05644">
    <property type="entry name" value="Miff"/>
    <property type="match status" value="2"/>
</dbReference>
<keyword evidence="10" id="KW-0576">Peroxisome</keyword>
<sequence>MSKATSPTRFSGEYDHFYDPSFTADMSHKMMVPKRIRVDGVIDDEESNAGINWRTESEKFEMIVPDRILVAGEDRHIGTRAPPRELVLENSIMPSTIEPVRVVTPPRVIKLDEHFFPSAGDPLPTFVQDIPASEETTAVVKPKIRYVDKVANRESTPPVCDGLTISEEVQHLRRQMAKMNRRLMAMELDSLQRQQREKILYAVGLAYLFIKTVLWLGRNIAF</sequence>
<evidence type="ECO:0000256" key="3">
    <source>
        <dbReference type="ARBA" id="ARBA00009806"/>
    </source>
</evidence>
<evidence type="ECO:0000256" key="10">
    <source>
        <dbReference type="ARBA" id="ARBA00023140"/>
    </source>
</evidence>
<organism evidence="13 14">
    <name type="scientific">Dryococelus australis</name>
    <dbReference type="NCBI Taxonomy" id="614101"/>
    <lineage>
        <taxon>Eukaryota</taxon>
        <taxon>Metazoa</taxon>
        <taxon>Ecdysozoa</taxon>
        <taxon>Arthropoda</taxon>
        <taxon>Hexapoda</taxon>
        <taxon>Insecta</taxon>
        <taxon>Pterygota</taxon>
        <taxon>Neoptera</taxon>
        <taxon>Polyneoptera</taxon>
        <taxon>Phasmatodea</taxon>
        <taxon>Verophasmatodea</taxon>
        <taxon>Anareolatae</taxon>
        <taxon>Phasmatidae</taxon>
        <taxon>Eurycanthinae</taxon>
        <taxon>Dryococelus</taxon>
    </lineage>
</organism>
<evidence type="ECO:0000256" key="8">
    <source>
        <dbReference type="ARBA" id="ARBA00023128"/>
    </source>
</evidence>
<evidence type="ECO:0000256" key="2">
    <source>
        <dbReference type="ARBA" id="ARBA00004275"/>
    </source>
</evidence>
<keyword evidence="4 11" id="KW-0812">Transmembrane</keyword>
<gene>
    <name evidence="13" type="ORF">PR048_027459</name>
</gene>
<dbReference type="PANTHER" id="PTHR16501">
    <property type="entry name" value="TRANSPORT AND GOLGI ORGANIZATION PROTEIN 11"/>
    <property type="match status" value="1"/>
</dbReference>
<comment type="similarity">
    <text evidence="3">Belongs to the Tango11 family.</text>
</comment>
<keyword evidence="6 11" id="KW-1133">Transmembrane helix</keyword>
<comment type="caution">
    <text evidence="13">The sequence shown here is derived from an EMBL/GenBank/DDBJ whole genome shotgun (WGS) entry which is preliminary data.</text>
</comment>